<dbReference type="EMBL" id="CAUOFW020006781">
    <property type="protein sequence ID" value="CAK9176250.1"/>
    <property type="molecule type" value="Genomic_DNA"/>
</dbReference>
<evidence type="ECO:0000313" key="2">
    <source>
        <dbReference type="Proteomes" id="UP001642360"/>
    </source>
</evidence>
<keyword evidence="2" id="KW-1185">Reference proteome</keyword>
<protein>
    <submittedName>
        <fullName evidence="1">Uncharacterized protein</fullName>
    </submittedName>
</protein>
<proteinExistence type="predicted"/>
<name>A0ABC8U8E3_9AQUA</name>
<dbReference type="Proteomes" id="UP001642360">
    <property type="component" value="Unassembled WGS sequence"/>
</dbReference>
<organism evidence="1 2">
    <name type="scientific">Ilex paraguariensis</name>
    <name type="common">yerba mate</name>
    <dbReference type="NCBI Taxonomy" id="185542"/>
    <lineage>
        <taxon>Eukaryota</taxon>
        <taxon>Viridiplantae</taxon>
        <taxon>Streptophyta</taxon>
        <taxon>Embryophyta</taxon>
        <taxon>Tracheophyta</taxon>
        <taxon>Spermatophyta</taxon>
        <taxon>Magnoliopsida</taxon>
        <taxon>eudicotyledons</taxon>
        <taxon>Gunneridae</taxon>
        <taxon>Pentapetalae</taxon>
        <taxon>asterids</taxon>
        <taxon>campanulids</taxon>
        <taxon>Aquifoliales</taxon>
        <taxon>Aquifoliaceae</taxon>
        <taxon>Ilex</taxon>
    </lineage>
</organism>
<evidence type="ECO:0000313" key="1">
    <source>
        <dbReference type="EMBL" id="CAK9176250.1"/>
    </source>
</evidence>
<dbReference type="AlphaFoldDB" id="A0ABC8U8E3"/>
<reference evidence="1 2" key="1">
    <citation type="submission" date="2024-02" db="EMBL/GenBank/DDBJ databases">
        <authorList>
            <person name="Vignale AGUSTIN F."/>
            <person name="Sosa J E."/>
            <person name="Modenutti C."/>
        </authorList>
    </citation>
    <scope>NUCLEOTIDE SEQUENCE [LARGE SCALE GENOMIC DNA]</scope>
</reference>
<sequence length="141" mass="15566">MAAIARFQLLQPSSVVKPSVILSKLSHSTPIKALSLYGTRIRKLSVRRFCCASDQTPEISSNSGSCSSIVADLLDYLNESWTQFHATDRTEKGIQVYLKSKSHVGDGKDIVRCLNLKLHLIERDDAPWHHSEIDAVGAMSA</sequence>
<gene>
    <name evidence="1" type="ORF">ILEXP_LOCUS46088</name>
</gene>
<comment type="caution">
    <text evidence="1">The sequence shown here is derived from an EMBL/GenBank/DDBJ whole genome shotgun (WGS) entry which is preliminary data.</text>
</comment>
<accession>A0ABC8U8E3</accession>